<evidence type="ECO:0000313" key="1">
    <source>
        <dbReference type="EMBL" id="QOV19610.1"/>
    </source>
</evidence>
<dbReference type="PANTHER" id="PTHR36848">
    <property type="entry name" value="DNA-BINDING PROTEIN (PUTATIVE SECRETED PROTEIN)-RELATED"/>
    <property type="match status" value="1"/>
</dbReference>
<keyword evidence="2" id="KW-1185">Reference proteome</keyword>
<dbReference type="RefSeq" id="WP_193735930.1">
    <property type="nucleotide sequence ID" value="NZ_CP063304.1"/>
</dbReference>
<dbReference type="InterPro" id="IPR008979">
    <property type="entry name" value="Galactose-bd-like_sf"/>
</dbReference>
<dbReference type="AlphaFoldDB" id="A0A7M2RJV0"/>
<evidence type="ECO:0000313" key="2">
    <source>
        <dbReference type="Proteomes" id="UP000593601"/>
    </source>
</evidence>
<dbReference type="KEGG" id="bliq:INP51_01100"/>
<gene>
    <name evidence="1" type="ORF">INP51_01100</name>
</gene>
<reference evidence="1 2" key="1">
    <citation type="submission" date="2020-10" db="EMBL/GenBank/DDBJ databases">
        <title>Blautia liquoris sp.nov., isolated from the mud in a fermentation cellar used for the production of Chinese strong-flavoured liquor.</title>
        <authorList>
            <person name="Lu L."/>
        </authorList>
    </citation>
    <scope>NUCLEOTIDE SEQUENCE [LARGE SCALE GENOMIC DNA]</scope>
    <source>
        <strain evidence="1 2">LZLJ-3</strain>
    </source>
</reference>
<name>A0A7M2RJV0_9FIRM</name>
<dbReference type="Proteomes" id="UP000593601">
    <property type="component" value="Chromosome"/>
</dbReference>
<dbReference type="EMBL" id="CP063304">
    <property type="protein sequence ID" value="QOV19610.1"/>
    <property type="molecule type" value="Genomic_DNA"/>
</dbReference>
<dbReference type="SUPFAM" id="SSF49785">
    <property type="entry name" value="Galactose-binding domain-like"/>
    <property type="match status" value="1"/>
</dbReference>
<dbReference type="PANTHER" id="PTHR36848:SF2">
    <property type="entry name" value="SECRETED PROTEIN"/>
    <property type="match status" value="1"/>
</dbReference>
<proteinExistence type="predicted"/>
<dbReference type="InterPro" id="IPR053161">
    <property type="entry name" value="Ulvan_degrading_GH"/>
</dbReference>
<organism evidence="1 2">
    <name type="scientific">Blautia liquoris</name>
    <dbReference type="NCBI Taxonomy" id="2779518"/>
    <lineage>
        <taxon>Bacteria</taxon>
        <taxon>Bacillati</taxon>
        <taxon>Bacillota</taxon>
        <taxon>Clostridia</taxon>
        <taxon>Lachnospirales</taxon>
        <taxon>Lachnospiraceae</taxon>
        <taxon>Blautia</taxon>
    </lineage>
</organism>
<evidence type="ECO:0008006" key="3">
    <source>
        <dbReference type="Google" id="ProtNLM"/>
    </source>
</evidence>
<sequence length="900" mass="104161">MDSKIERLLNNEMDNYIFPFFWLHGETESLIRKYMQVIYDANIRAVCIESRPHPDFAGDGWWKDMDIILDEARKRRMKVWILDDSHFPTGYCNGRIEEKPVSCRRWYLTYKVLGEVSVGGEQTWEASEYKSAAPFEPTWIEDYFHMSFETFSDDQWIGAVAVKKNGCGEEDLVILKEKEGKIVFTPSEGDWKIYSCHLTRNRGPHRNYMNMLDKEACRTLIETVYEPHYVHYKDDFGKTIAGFFSDEPEIGNGHLYLMDQKIYVQNDQPWSVQLQKDLEKHWGADYLKYLPLLWNREFDENLTAKVRYGFMDLVTRRVEEDFSMQIGDWCKEHGIQYIGHLIEDNNQHARCGSSLGHFFRGLAGQDMSGIDDIGGQVLPHGEDIEYVSHLGTKRDGVFYHFALGRLASSAAAIDVRKQGRSMCEIFGNYGWKEGVRLEAYLADHFMVRGINHYVPHAFSAKAFPDSDCPPHFYAHGHNPQYRYFGVLMKYMNRICNLISGGRHESEAAILYHGDAEWTGMTCMYIQEPARVLTEAQIGFDFVPSDIFTDGCYQVDLSNGMKVHTQEYKIFIIPEADYITVETAEAIVKLGRQGFPCVFVNAYPKGLCSQIELDKEAILLEEIKENTELVRLTELVDYMRQRKMPQIQLRPAEKFIRSYQYYGEPEILYLVNEGKETYKGSIRLPGKTEMCYRYDAWENCLESLNIRIRTKQSEIPGDGEAETELEIEVQIEPGKSWIIVFDQGMPVNLKERSLCQTKHKLKIETNWKRSVCKSIDYPEFGQSELVSLPDFAEKEMPDFAGLLRYEQDVSLGAESERDVILEITDAGEAVQVFVNGMDCGIQIVPPYRYEIGNFLQQGKNQIVIEVATTLERQIPPKNKPENWHPQNHTGLCGEVYLYQKK</sequence>
<protein>
    <recommendedName>
        <fullName evidence="3">Glycosyl hydrolases family 2, sugar binding domain</fullName>
    </recommendedName>
</protein>
<accession>A0A7M2RJV0</accession>
<dbReference type="Gene3D" id="2.60.120.260">
    <property type="entry name" value="Galactose-binding domain-like"/>
    <property type="match status" value="1"/>
</dbReference>